<accession>K5Z446</accession>
<proteinExistence type="predicted"/>
<dbReference type="HOGENOM" id="CLU_3010154_0_0_10"/>
<comment type="caution">
    <text evidence="1">The sequence shown here is derived from an EMBL/GenBank/DDBJ whole genome shotgun (WGS) entry which is preliminary data.</text>
</comment>
<evidence type="ECO:0000313" key="2">
    <source>
        <dbReference type="Proteomes" id="UP000006271"/>
    </source>
</evidence>
<dbReference type="AlphaFoldDB" id="K5Z446"/>
<protein>
    <submittedName>
        <fullName evidence="1">Uncharacterized protein</fullName>
    </submittedName>
</protein>
<sequence>MEVPADLGINLIGSLSRMRAALSFRIVGSQFGDDNETSHLSLVCPDSGDKSLLTLY</sequence>
<name>K5Z446_9BACT</name>
<dbReference type="Proteomes" id="UP000006271">
    <property type="component" value="Unassembled WGS sequence"/>
</dbReference>
<dbReference type="EMBL" id="AGZQ01000015">
    <property type="protein sequence ID" value="EKN10334.1"/>
    <property type="molecule type" value="Genomic_DNA"/>
</dbReference>
<organism evidence="1 2">
    <name type="scientific">Parabacteroides merdae CL03T12C32</name>
    <dbReference type="NCBI Taxonomy" id="999420"/>
    <lineage>
        <taxon>Bacteria</taxon>
        <taxon>Pseudomonadati</taxon>
        <taxon>Bacteroidota</taxon>
        <taxon>Bacteroidia</taxon>
        <taxon>Bacteroidales</taxon>
        <taxon>Tannerellaceae</taxon>
        <taxon>Parabacteroides</taxon>
    </lineage>
</organism>
<evidence type="ECO:0000313" key="1">
    <source>
        <dbReference type="EMBL" id="EKN10334.1"/>
    </source>
</evidence>
<gene>
    <name evidence="1" type="ORF">HMPREF1060_02853</name>
</gene>
<reference evidence="1 2" key="1">
    <citation type="submission" date="2012-02" db="EMBL/GenBank/DDBJ databases">
        <title>The Genome Sequence of Parabacteroides merdae CL03T12C32.</title>
        <authorList>
            <consortium name="The Broad Institute Genome Sequencing Platform"/>
            <person name="Earl A."/>
            <person name="Ward D."/>
            <person name="Feldgarden M."/>
            <person name="Gevers D."/>
            <person name="Zitomersky N.L."/>
            <person name="Coyne M.J."/>
            <person name="Comstock L.E."/>
            <person name="Young S.K."/>
            <person name="Zeng Q."/>
            <person name="Gargeya S."/>
            <person name="Fitzgerald M."/>
            <person name="Haas B."/>
            <person name="Abouelleil A."/>
            <person name="Alvarado L."/>
            <person name="Arachchi H.M."/>
            <person name="Berlin A."/>
            <person name="Chapman S.B."/>
            <person name="Gearin G."/>
            <person name="Goldberg J."/>
            <person name="Griggs A."/>
            <person name="Gujja S."/>
            <person name="Hansen M."/>
            <person name="Heiman D."/>
            <person name="Howarth C."/>
            <person name="Larimer J."/>
            <person name="Lui A."/>
            <person name="MacDonald P.J.P."/>
            <person name="McCowen C."/>
            <person name="Montmayeur A."/>
            <person name="Murphy C."/>
            <person name="Neiman D."/>
            <person name="Pearson M."/>
            <person name="Priest M."/>
            <person name="Roberts A."/>
            <person name="Saif S."/>
            <person name="Shea T."/>
            <person name="Sisk P."/>
            <person name="Stolte C."/>
            <person name="Sykes S."/>
            <person name="Wortman J."/>
            <person name="Nusbaum C."/>
            <person name="Birren B."/>
        </authorList>
    </citation>
    <scope>NUCLEOTIDE SEQUENCE [LARGE SCALE GENOMIC DNA]</scope>
    <source>
        <strain evidence="1 2">CL03T12C32</strain>
    </source>
</reference>